<dbReference type="PANTHER" id="PTHR30349">
    <property type="entry name" value="PHAGE INTEGRASE-RELATED"/>
    <property type="match status" value="1"/>
</dbReference>
<dbReference type="PROSITE" id="PS51898">
    <property type="entry name" value="TYR_RECOMBINASE"/>
    <property type="match status" value="1"/>
</dbReference>
<dbReference type="InterPro" id="IPR044068">
    <property type="entry name" value="CB"/>
</dbReference>
<accession>A0ABN1TMR7</accession>
<dbReference type="Gene3D" id="1.10.443.10">
    <property type="entry name" value="Intergrase catalytic core"/>
    <property type="match status" value="1"/>
</dbReference>
<dbReference type="InterPro" id="IPR050090">
    <property type="entry name" value="Tyrosine_recombinase_XerCD"/>
</dbReference>
<comment type="caution">
    <text evidence="8">The sequence shown here is derived from an EMBL/GenBank/DDBJ whole genome shotgun (WGS) entry which is preliminary data.</text>
</comment>
<organism evidence="8 9">
    <name type="scientific">Kitasatospora arboriphila</name>
    <dbReference type="NCBI Taxonomy" id="258052"/>
    <lineage>
        <taxon>Bacteria</taxon>
        <taxon>Bacillati</taxon>
        <taxon>Actinomycetota</taxon>
        <taxon>Actinomycetes</taxon>
        <taxon>Kitasatosporales</taxon>
        <taxon>Streptomycetaceae</taxon>
        <taxon>Kitasatospora</taxon>
    </lineage>
</organism>
<dbReference type="EMBL" id="BAAALD010000041">
    <property type="protein sequence ID" value="GAA1094663.1"/>
    <property type="molecule type" value="Genomic_DNA"/>
</dbReference>
<evidence type="ECO:0000256" key="2">
    <source>
        <dbReference type="ARBA" id="ARBA00023172"/>
    </source>
</evidence>
<keyword evidence="9" id="KW-1185">Reference proteome</keyword>
<keyword evidence="4" id="KW-0175">Coiled coil</keyword>
<dbReference type="InterPro" id="IPR002104">
    <property type="entry name" value="Integrase_catalytic"/>
</dbReference>
<feature type="region of interest" description="Disordered" evidence="5">
    <location>
        <begin position="497"/>
        <end position="570"/>
    </location>
</feature>
<evidence type="ECO:0000313" key="8">
    <source>
        <dbReference type="EMBL" id="GAA1094663.1"/>
    </source>
</evidence>
<evidence type="ECO:0000256" key="4">
    <source>
        <dbReference type="SAM" id="Coils"/>
    </source>
</evidence>
<evidence type="ECO:0000313" key="9">
    <source>
        <dbReference type="Proteomes" id="UP001499987"/>
    </source>
</evidence>
<evidence type="ECO:0000259" key="6">
    <source>
        <dbReference type="PROSITE" id="PS51898"/>
    </source>
</evidence>
<dbReference type="SUPFAM" id="SSF56349">
    <property type="entry name" value="DNA breaking-rejoining enzymes"/>
    <property type="match status" value="1"/>
</dbReference>
<keyword evidence="1 3" id="KW-0238">DNA-binding</keyword>
<name>A0ABN1TMR7_9ACTN</name>
<feature type="coiled-coil region" evidence="4">
    <location>
        <begin position="170"/>
        <end position="197"/>
    </location>
</feature>
<keyword evidence="2" id="KW-0233">DNA recombination</keyword>
<dbReference type="InterPro" id="IPR011010">
    <property type="entry name" value="DNA_brk_join_enz"/>
</dbReference>
<dbReference type="InterPro" id="IPR010998">
    <property type="entry name" value="Integrase_recombinase_N"/>
</dbReference>
<protein>
    <submittedName>
        <fullName evidence="8">Tyrosine-type recombinase/integrase</fullName>
    </submittedName>
</protein>
<dbReference type="InterPro" id="IPR013762">
    <property type="entry name" value="Integrase-like_cat_sf"/>
</dbReference>
<dbReference type="CDD" id="cd01189">
    <property type="entry name" value="INT_ICEBs1_C_like"/>
    <property type="match status" value="1"/>
</dbReference>
<sequence length="570" mass="63609">MKGSTYHRCYCRDADTGKPLGKACPKLSSRKHGSYAVRQELPNREDGSRRSFNRSGYESRKTAQADLDQVRELLHIPDADDPEGLAQIADLLEKVAHEKVPLPDVEETRRRLASGQDLQNRLTVGEWLDQWLASKRGRQTAISRDESSIRLYLKPRIGHIRLDRLRVRHLEEMFAAIEEENVEIAEANAQRRAAIDELAQIPWKGQEFRAQRKALKAAIAGMEPFRRTVSASTCQRIRSTLRAALNAAIRRQIITFNPASHVELEAAKRPKPLVWTEERIEHWELTGERPSPVMVWTPEQTGLFLDQAAEDRLYALFHLITFRGLRRGEACGQRWADTNLKSGLLTVAKQLVVDGWAVYEDDPKTDAGARTIALDSETVAVLEAHRERQRADREEWGTAWVETGRVFTKENGEWLHPTAVTDRFRELAEEAGLPPIRLHDLRHGAATLAHAAGADLHSIKEMLGHSSIGITSDTYTTLLPQVDRAIAEAAARLVPRANRPRKVAQSTAATDPTRPSAHASLTQTASDEKSEAGDQAPGRPKLQLVRGGNVSPLSGSNRRPPLYKSGALAS</sequence>
<reference evidence="8 9" key="1">
    <citation type="journal article" date="2019" name="Int. J. Syst. Evol. Microbiol.">
        <title>The Global Catalogue of Microorganisms (GCM) 10K type strain sequencing project: providing services to taxonomists for standard genome sequencing and annotation.</title>
        <authorList>
            <consortium name="The Broad Institute Genomics Platform"/>
            <consortium name="The Broad Institute Genome Sequencing Center for Infectious Disease"/>
            <person name="Wu L."/>
            <person name="Ma J."/>
        </authorList>
    </citation>
    <scope>NUCLEOTIDE SEQUENCE [LARGE SCALE GENOMIC DNA]</scope>
    <source>
        <strain evidence="8 9">JCM 13002</strain>
    </source>
</reference>
<evidence type="ECO:0000256" key="5">
    <source>
        <dbReference type="SAM" id="MobiDB-lite"/>
    </source>
</evidence>
<dbReference type="PROSITE" id="PS51900">
    <property type="entry name" value="CB"/>
    <property type="match status" value="1"/>
</dbReference>
<evidence type="ECO:0000259" key="7">
    <source>
        <dbReference type="PROSITE" id="PS51900"/>
    </source>
</evidence>
<evidence type="ECO:0000256" key="3">
    <source>
        <dbReference type="PROSITE-ProRule" id="PRU01248"/>
    </source>
</evidence>
<dbReference type="PANTHER" id="PTHR30349:SF91">
    <property type="entry name" value="INTA PROTEIN"/>
    <property type="match status" value="1"/>
</dbReference>
<feature type="domain" description="Core-binding (CB)" evidence="7">
    <location>
        <begin position="122"/>
        <end position="249"/>
    </location>
</feature>
<feature type="region of interest" description="Disordered" evidence="5">
    <location>
        <begin position="40"/>
        <end position="63"/>
    </location>
</feature>
<dbReference type="Gene3D" id="1.10.150.130">
    <property type="match status" value="1"/>
</dbReference>
<dbReference type="Proteomes" id="UP001499987">
    <property type="component" value="Unassembled WGS sequence"/>
</dbReference>
<feature type="domain" description="Tyr recombinase" evidence="6">
    <location>
        <begin position="291"/>
        <end position="488"/>
    </location>
</feature>
<proteinExistence type="predicted"/>
<gene>
    <name evidence="8" type="ORF">GCM10009663_42590</name>
</gene>
<dbReference type="Pfam" id="PF00589">
    <property type="entry name" value="Phage_integrase"/>
    <property type="match status" value="1"/>
</dbReference>
<evidence type="ECO:0000256" key="1">
    <source>
        <dbReference type="ARBA" id="ARBA00023125"/>
    </source>
</evidence>